<dbReference type="Gene3D" id="3.30.360.10">
    <property type="entry name" value="Dihydrodipicolinate Reductase, domain 2"/>
    <property type="match status" value="1"/>
</dbReference>
<proteinExistence type="predicted"/>
<reference evidence="5" key="1">
    <citation type="journal article" date="2019" name="Int. J. Syst. Evol. Microbiol.">
        <title>The Global Catalogue of Microorganisms (GCM) 10K type strain sequencing project: providing services to taxonomists for standard genome sequencing and annotation.</title>
        <authorList>
            <consortium name="The Broad Institute Genomics Platform"/>
            <consortium name="The Broad Institute Genome Sequencing Center for Infectious Disease"/>
            <person name="Wu L."/>
            <person name="Ma J."/>
        </authorList>
    </citation>
    <scope>NUCLEOTIDE SEQUENCE [LARGE SCALE GENOMIC DNA]</scope>
    <source>
        <strain evidence="5">IBRC-M 10906</strain>
    </source>
</reference>
<name>A0ABW5W534_9PSEU</name>
<evidence type="ECO:0000256" key="1">
    <source>
        <dbReference type="ARBA" id="ARBA00023002"/>
    </source>
</evidence>
<dbReference type="PANTHER" id="PTHR43818">
    <property type="entry name" value="BCDNA.GH03377"/>
    <property type="match status" value="1"/>
</dbReference>
<keyword evidence="1" id="KW-0560">Oxidoreductase</keyword>
<dbReference type="InterPro" id="IPR036291">
    <property type="entry name" value="NAD(P)-bd_dom_sf"/>
</dbReference>
<protein>
    <submittedName>
        <fullName evidence="4">Gfo/Idh/MocA family protein</fullName>
    </submittedName>
</protein>
<evidence type="ECO:0000259" key="3">
    <source>
        <dbReference type="Pfam" id="PF22685"/>
    </source>
</evidence>
<comment type="caution">
    <text evidence="4">The sequence shown here is derived from an EMBL/GenBank/DDBJ whole genome shotgun (WGS) entry which is preliminary data.</text>
</comment>
<evidence type="ECO:0000313" key="4">
    <source>
        <dbReference type="EMBL" id="MFD2798299.1"/>
    </source>
</evidence>
<sequence length="376" mass="39726">MAENSNDRERRPVRVGLVGLSASGGWAAQAHVPALAAVEGYEVTALAGSSAASAKAAGERYGVPSTFGSAVDLARCPDVDLVVVAVQAAKHYDAVIAAVDAGKDVYCEWPLATSAAEAESLATAARDKGVRAFVGLQARSAPLIRYLKDILASGWVGEVLSTTVVASGMSWGEKADSRTAYVLDRDGGSTMLAIPFGHVTDALTLCLGEFTEIGAVLANRRPRVRDRVSGEIVEKTADDQVAVHGVLEGGAVASVHFRGGRSRGTNFHWEINGTEGDLVITGEHGHLQLAPVVLRGARGDDRELVELSVPDEYHLVPAYRERPADPATNLANAYTVLLEDLHKGSTTLPGFDHGVRRHRLLDAVLEAASSGQRRQL</sequence>
<feature type="domain" description="Gal80p-like C-terminal" evidence="3">
    <location>
        <begin position="142"/>
        <end position="282"/>
    </location>
</feature>
<evidence type="ECO:0000313" key="5">
    <source>
        <dbReference type="Proteomes" id="UP001597478"/>
    </source>
</evidence>
<dbReference type="Gene3D" id="3.40.50.720">
    <property type="entry name" value="NAD(P)-binding Rossmann-like Domain"/>
    <property type="match status" value="1"/>
</dbReference>
<dbReference type="Pfam" id="PF01408">
    <property type="entry name" value="GFO_IDH_MocA"/>
    <property type="match status" value="1"/>
</dbReference>
<dbReference type="InterPro" id="IPR055080">
    <property type="entry name" value="Gal80p-like_C"/>
</dbReference>
<feature type="domain" description="Gfo/Idh/MocA-like oxidoreductase N-terminal" evidence="2">
    <location>
        <begin position="14"/>
        <end position="135"/>
    </location>
</feature>
<keyword evidence="5" id="KW-1185">Reference proteome</keyword>
<dbReference type="Pfam" id="PF22685">
    <property type="entry name" value="Gal80p_C-like"/>
    <property type="match status" value="1"/>
</dbReference>
<dbReference type="InterPro" id="IPR000683">
    <property type="entry name" value="Gfo/Idh/MocA-like_OxRdtase_N"/>
</dbReference>
<dbReference type="PANTHER" id="PTHR43818:SF11">
    <property type="entry name" value="BCDNA.GH03377"/>
    <property type="match status" value="1"/>
</dbReference>
<dbReference type="RefSeq" id="WP_377383779.1">
    <property type="nucleotide sequence ID" value="NZ_JBHSAN010000001.1"/>
</dbReference>
<dbReference type="EMBL" id="JBHUOF010000003">
    <property type="protein sequence ID" value="MFD2798299.1"/>
    <property type="molecule type" value="Genomic_DNA"/>
</dbReference>
<dbReference type="SUPFAM" id="SSF55347">
    <property type="entry name" value="Glyceraldehyde-3-phosphate dehydrogenase-like, C-terminal domain"/>
    <property type="match status" value="1"/>
</dbReference>
<accession>A0ABW5W534</accession>
<dbReference type="InterPro" id="IPR050463">
    <property type="entry name" value="Gfo/Idh/MocA_oxidrdct_glycsds"/>
</dbReference>
<organism evidence="4 5">
    <name type="scientific">Prauserella oleivorans</name>
    <dbReference type="NCBI Taxonomy" id="1478153"/>
    <lineage>
        <taxon>Bacteria</taxon>
        <taxon>Bacillati</taxon>
        <taxon>Actinomycetota</taxon>
        <taxon>Actinomycetes</taxon>
        <taxon>Pseudonocardiales</taxon>
        <taxon>Pseudonocardiaceae</taxon>
        <taxon>Prauserella</taxon>
    </lineage>
</organism>
<evidence type="ECO:0000259" key="2">
    <source>
        <dbReference type="Pfam" id="PF01408"/>
    </source>
</evidence>
<gene>
    <name evidence="4" type="ORF">ACFS2C_02700</name>
</gene>
<dbReference type="SUPFAM" id="SSF51735">
    <property type="entry name" value="NAD(P)-binding Rossmann-fold domains"/>
    <property type="match status" value="1"/>
</dbReference>
<dbReference type="Proteomes" id="UP001597478">
    <property type="component" value="Unassembled WGS sequence"/>
</dbReference>